<feature type="transmembrane region" description="Helical" evidence="1">
    <location>
        <begin position="132"/>
        <end position="157"/>
    </location>
</feature>
<keyword evidence="1" id="KW-1133">Transmembrane helix</keyword>
<evidence type="ECO:0000313" key="4">
    <source>
        <dbReference type="Proteomes" id="UP000070058"/>
    </source>
</evidence>
<evidence type="ECO:0000259" key="2">
    <source>
        <dbReference type="Pfam" id="PF13386"/>
    </source>
</evidence>
<dbReference type="Pfam" id="PF13386">
    <property type="entry name" value="DsbD_2"/>
    <property type="match status" value="1"/>
</dbReference>
<accession>A0A139SQ43</accession>
<dbReference type="Proteomes" id="UP000070058">
    <property type="component" value="Unassembled WGS sequence"/>
</dbReference>
<feature type="transmembrane region" description="Helical" evidence="1">
    <location>
        <begin position="83"/>
        <end position="102"/>
    </location>
</feature>
<dbReference type="PANTHER" id="PTHR42208:SF1">
    <property type="entry name" value="HEAVY METAL TRANSPORTER"/>
    <property type="match status" value="1"/>
</dbReference>
<organism evidence="3 4">
    <name type="scientific">Cephaloticoccus primus</name>
    <dbReference type="NCBI Taxonomy" id="1548207"/>
    <lineage>
        <taxon>Bacteria</taxon>
        <taxon>Pseudomonadati</taxon>
        <taxon>Verrucomicrobiota</taxon>
        <taxon>Opitutia</taxon>
        <taxon>Opitutales</taxon>
        <taxon>Opitutaceae</taxon>
        <taxon>Cephaloticoccus</taxon>
    </lineage>
</organism>
<comment type="caution">
    <text evidence="3">The sequence shown here is derived from an EMBL/GenBank/DDBJ whole genome shotgun (WGS) entry which is preliminary data.</text>
</comment>
<sequence length="234" mass="25465">MTELAAVSSPAGAFVAGLITSLHCAGMCGPLACTLMPVKGDRADAHLVSTVYHGTRLLSYCTLGAVAGGLGQMPLQWLQNNAILRWLPWIGVLFFVAIALRWDRYLPRPLFLSRLLIRLNPHLRSASKLKSAAALGLATPLLPCGPLYFLLALALFAGSALRGIEFMLAFGLGTVPLLWLAQAQFQWIRHRLSPLWFGRLRVGLALSSALIIGWRLRSTLGFDGPEVNSLICFF</sequence>
<feature type="transmembrane region" description="Helical" evidence="1">
    <location>
        <begin position="163"/>
        <end position="183"/>
    </location>
</feature>
<feature type="transmembrane region" description="Helical" evidence="1">
    <location>
        <begin position="12"/>
        <end position="36"/>
    </location>
</feature>
<gene>
    <name evidence="3" type="ORF">AXK11_03830</name>
</gene>
<feature type="transmembrane region" description="Helical" evidence="1">
    <location>
        <begin position="195"/>
        <end position="216"/>
    </location>
</feature>
<dbReference type="RefSeq" id="WP_068629397.1">
    <property type="nucleotide sequence ID" value="NZ_LSZQ01000029.1"/>
</dbReference>
<dbReference type="AlphaFoldDB" id="A0A139SQ43"/>
<dbReference type="PANTHER" id="PTHR42208">
    <property type="entry name" value="HEAVY METAL TRANSPORTER-RELATED"/>
    <property type="match status" value="1"/>
</dbReference>
<keyword evidence="1" id="KW-0812">Transmembrane</keyword>
<evidence type="ECO:0000256" key="1">
    <source>
        <dbReference type="SAM" id="Phobius"/>
    </source>
</evidence>
<keyword evidence="1" id="KW-0472">Membrane</keyword>
<evidence type="ECO:0000313" key="3">
    <source>
        <dbReference type="EMBL" id="KXU36668.1"/>
    </source>
</evidence>
<proteinExistence type="predicted"/>
<dbReference type="EMBL" id="LSZQ01000029">
    <property type="protein sequence ID" value="KXU36668.1"/>
    <property type="molecule type" value="Genomic_DNA"/>
</dbReference>
<reference evidence="4" key="1">
    <citation type="submission" date="2016-02" db="EMBL/GenBank/DDBJ databases">
        <authorList>
            <person name="Sanders J.G."/>
            <person name="Lin J.Y."/>
            <person name="Wertz J.T."/>
            <person name="Russell J.A."/>
            <person name="Moreau C.S."/>
            <person name="Powell S."/>
        </authorList>
    </citation>
    <scope>NUCLEOTIDE SEQUENCE [LARGE SCALE GENOMIC DNA]</scope>
    <source>
        <strain evidence="4">CAG34</strain>
    </source>
</reference>
<protein>
    <recommendedName>
        <fullName evidence="2">Urease accessory protein UreH-like transmembrane domain-containing protein</fullName>
    </recommendedName>
</protein>
<name>A0A139SQ43_9BACT</name>
<feature type="transmembrane region" description="Helical" evidence="1">
    <location>
        <begin position="57"/>
        <end position="77"/>
    </location>
</feature>
<keyword evidence="4" id="KW-1185">Reference proteome</keyword>
<dbReference type="InterPro" id="IPR039447">
    <property type="entry name" value="UreH-like_TM_dom"/>
</dbReference>
<feature type="domain" description="Urease accessory protein UreH-like transmembrane" evidence="2">
    <location>
        <begin position="13"/>
        <end position="202"/>
    </location>
</feature>
<dbReference type="STRING" id="1548207.AXK11_03830"/>